<evidence type="ECO:0000256" key="5">
    <source>
        <dbReference type="ARBA" id="ARBA00023136"/>
    </source>
</evidence>
<evidence type="ECO:0000256" key="2">
    <source>
        <dbReference type="ARBA" id="ARBA00008610"/>
    </source>
</evidence>
<name>A0A094Q3S5_9ZZZZ</name>
<dbReference type="EMBL" id="JNSK01000058">
    <property type="protein sequence ID" value="KGA16739.1"/>
    <property type="molecule type" value="Genomic_DNA"/>
</dbReference>
<evidence type="ECO:0000259" key="7">
    <source>
        <dbReference type="Pfam" id="PF02608"/>
    </source>
</evidence>
<dbReference type="PANTHER" id="PTHR34296:SF2">
    <property type="entry name" value="ABC TRANSPORTER GUANOSINE-BINDING PROTEIN NUPN"/>
    <property type="match status" value="1"/>
</dbReference>
<dbReference type="GO" id="GO:0005886">
    <property type="term" value="C:plasma membrane"/>
    <property type="evidence" value="ECO:0007669"/>
    <property type="project" value="UniProtKB-SubCell"/>
</dbReference>
<evidence type="ECO:0000256" key="1">
    <source>
        <dbReference type="ARBA" id="ARBA00004193"/>
    </source>
</evidence>
<keyword evidence="3" id="KW-1003">Cell membrane</keyword>
<evidence type="ECO:0000256" key="4">
    <source>
        <dbReference type="ARBA" id="ARBA00022729"/>
    </source>
</evidence>
<organism evidence="8">
    <name type="scientific">freshwater metagenome</name>
    <dbReference type="NCBI Taxonomy" id="449393"/>
    <lineage>
        <taxon>unclassified sequences</taxon>
        <taxon>metagenomes</taxon>
        <taxon>ecological metagenomes</taxon>
    </lineage>
</organism>
<keyword evidence="4" id="KW-0732">Signal</keyword>
<dbReference type="InterPro" id="IPR050957">
    <property type="entry name" value="BMP_lipoprotein"/>
</dbReference>
<evidence type="ECO:0000313" key="8">
    <source>
        <dbReference type="EMBL" id="KGA16739.1"/>
    </source>
</evidence>
<evidence type="ECO:0000256" key="6">
    <source>
        <dbReference type="ARBA" id="ARBA00023288"/>
    </source>
</evidence>
<dbReference type="AlphaFoldDB" id="A0A094Q3S5"/>
<comment type="caution">
    <text evidence="8">The sequence shown here is derived from an EMBL/GenBank/DDBJ whole genome shotgun (WGS) entry which is preliminary data.</text>
</comment>
<dbReference type="InterPro" id="IPR003760">
    <property type="entry name" value="PnrA-like"/>
</dbReference>
<keyword evidence="5" id="KW-0472">Membrane</keyword>
<dbReference type="SUPFAM" id="SSF53822">
    <property type="entry name" value="Periplasmic binding protein-like I"/>
    <property type="match status" value="1"/>
</dbReference>
<sequence length="352" mass="36366">MKKSKLVAILAATTVAASLALVPSATAATKTKACLALDTGGVDDKSFNAASWAGAQAIAKANKNVTVSYLPASSGADFAPNIKKFVDQKCNVIIGVGFAISGAIVASAKANPKVKYAVVDDAALDCNADYSVCNPVKNVKGLTFKTQESSFLAGYAAAAFSSKGVVATYGGAPYPTVTAFMDGFAQGVYYYNQVKKKGVRVLGWNRDTKNGEFVGDFSNTSKALQISKNFEQAGADVIFPVAGGLGGATAQNSMDGKKSVTIWVDTDGYVSAAKYRSVLLTSVMKGLGESIQAVIAEVNAGKFTNKAYVGTLANKGTRLASFHDLASAVPSTLSKEIAAIQKKIVAGSIKVD</sequence>
<dbReference type="Gene3D" id="3.40.50.2300">
    <property type="match status" value="2"/>
</dbReference>
<accession>A0A094Q3S5</accession>
<dbReference type="Pfam" id="PF02608">
    <property type="entry name" value="Bmp"/>
    <property type="match status" value="1"/>
</dbReference>
<dbReference type="PANTHER" id="PTHR34296">
    <property type="entry name" value="TRANSCRIPTIONAL ACTIVATOR PROTEIN MED"/>
    <property type="match status" value="1"/>
</dbReference>
<dbReference type="CDD" id="cd06354">
    <property type="entry name" value="PBP1_PrnA-like"/>
    <property type="match status" value="1"/>
</dbReference>
<proteinExistence type="inferred from homology"/>
<reference evidence="8" key="1">
    <citation type="submission" date="2014-05" db="EMBL/GenBank/DDBJ databases">
        <title>Key roles for freshwater Actinobacteria revealed by deep metagenomic sequencing.</title>
        <authorList>
            <person name="Ghai R."/>
            <person name="Mizuno C.M."/>
            <person name="Picazo A."/>
            <person name="Camacho A."/>
            <person name="Rodriguez-Valera F."/>
        </authorList>
    </citation>
    <scope>NUCLEOTIDE SEQUENCE</scope>
</reference>
<feature type="domain" description="ABC transporter substrate-binding protein PnrA-like" evidence="7">
    <location>
        <begin position="37"/>
        <end position="351"/>
    </location>
</feature>
<gene>
    <name evidence="8" type="ORF">GM50_13665</name>
</gene>
<comment type="subcellular location">
    <subcellularLocation>
        <location evidence="1">Cell membrane</location>
        <topology evidence="1">Lipid-anchor</topology>
    </subcellularLocation>
</comment>
<keyword evidence="6" id="KW-0449">Lipoprotein</keyword>
<protein>
    <recommendedName>
        <fullName evidence="7">ABC transporter substrate-binding protein PnrA-like domain-containing protein</fullName>
    </recommendedName>
</protein>
<dbReference type="InterPro" id="IPR028082">
    <property type="entry name" value="Peripla_BP_I"/>
</dbReference>
<evidence type="ECO:0000256" key="3">
    <source>
        <dbReference type="ARBA" id="ARBA00022475"/>
    </source>
</evidence>
<comment type="similarity">
    <text evidence="2">Belongs to the BMP lipoprotein family.</text>
</comment>